<keyword evidence="3" id="KW-1185">Reference proteome</keyword>
<gene>
    <name evidence="2" type="ORF">KIW84_065670</name>
</gene>
<evidence type="ECO:0000313" key="2">
    <source>
        <dbReference type="EMBL" id="KAI5400913.1"/>
    </source>
</evidence>
<dbReference type="PANTHER" id="PTHR48434:SF1">
    <property type="entry name" value="(RAPE) HYPOTHETICAL PROTEIN"/>
    <property type="match status" value="1"/>
</dbReference>
<organism evidence="2 3">
    <name type="scientific">Pisum sativum</name>
    <name type="common">Garden pea</name>
    <name type="synonym">Lathyrus oleraceus</name>
    <dbReference type="NCBI Taxonomy" id="3888"/>
    <lineage>
        <taxon>Eukaryota</taxon>
        <taxon>Viridiplantae</taxon>
        <taxon>Streptophyta</taxon>
        <taxon>Embryophyta</taxon>
        <taxon>Tracheophyta</taxon>
        <taxon>Spermatophyta</taxon>
        <taxon>Magnoliopsida</taxon>
        <taxon>eudicotyledons</taxon>
        <taxon>Gunneridae</taxon>
        <taxon>Pentapetalae</taxon>
        <taxon>rosids</taxon>
        <taxon>fabids</taxon>
        <taxon>Fabales</taxon>
        <taxon>Fabaceae</taxon>
        <taxon>Papilionoideae</taxon>
        <taxon>50 kb inversion clade</taxon>
        <taxon>NPAAA clade</taxon>
        <taxon>Hologalegina</taxon>
        <taxon>IRL clade</taxon>
        <taxon>Fabeae</taxon>
        <taxon>Lathyrus</taxon>
    </lineage>
</organism>
<proteinExistence type="predicted"/>
<accession>A0A9D5AAR3</accession>
<dbReference type="PANTHER" id="PTHR48434">
    <property type="entry name" value="(RAPE) HYPOTHETICAL PROTEIN"/>
    <property type="match status" value="1"/>
</dbReference>
<evidence type="ECO:0000313" key="3">
    <source>
        <dbReference type="Proteomes" id="UP001058974"/>
    </source>
</evidence>
<name>A0A9D5AAR3_PEA</name>
<protein>
    <submittedName>
        <fullName evidence="2">Uncharacterized protein</fullName>
    </submittedName>
</protein>
<evidence type="ECO:0000256" key="1">
    <source>
        <dbReference type="SAM" id="MobiDB-lite"/>
    </source>
</evidence>
<dbReference type="EMBL" id="JAMSHJ010000006">
    <property type="protein sequence ID" value="KAI5400913.1"/>
    <property type="molecule type" value="Genomic_DNA"/>
</dbReference>
<dbReference type="Gramene" id="Psat06G0567000-T1">
    <property type="protein sequence ID" value="KAI5400913.1"/>
    <property type="gene ID" value="KIW84_065670"/>
</dbReference>
<reference evidence="2 3" key="1">
    <citation type="journal article" date="2022" name="Nat. Genet.">
        <title>Improved pea reference genome and pan-genome highlight genomic features and evolutionary characteristics.</title>
        <authorList>
            <person name="Yang T."/>
            <person name="Liu R."/>
            <person name="Luo Y."/>
            <person name="Hu S."/>
            <person name="Wang D."/>
            <person name="Wang C."/>
            <person name="Pandey M.K."/>
            <person name="Ge S."/>
            <person name="Xu Q."/>
            <person name="Li N."/>
            <person name="Li G."/>
            <person name="Huang Y."/>
            <person name="Saxena R.K."/>
            <person name="Ji Y."/>
            <person name="Li M."/>
            <person name="Yan X."/>
            <person name="He Y."/>
            <person name="Liu Y."/>
            <person name="Wang X."/>
            <person name="Xiang C."/>
            <person name="Varshney R.K."/>
            <person name="Ding H."/>
            <person name="Gao S."/>
            <person name="Zong X."/>
        </authorList>
    </citation>
    <scope>NUCLEOTIDE SEQUENCE [LARGE SCALE GENOMIC DNA]</scope>
    <source>
        <strain evidence="2 3">cv. Zhongwan 6</strain>
    </source>
</reference>
<sequence length="403" mass="45917">MSKKSVDPRDDYGPPIKDQKDKEIILGSPSFISKVTSPITATPLTTIKPTLLTPLAFTSQITSPLSIQKNYPSKLAYYTPPSSSPKSTFITKDLSIPILPLETLYCPPNSSLLQNISRIFPPGFYFIPKDQTKTRKFYEFILVDSESITLTHQTDPSDKSKIKFSKFKVNKVLSPSDWNQPPSELKSFSRAFTPQYYSYFDYMDAWFNFLSVEPFNHTWFIWFNKDISLSFPNWFIQWFIIVGPILEIFPDYASKAFNNFTAKTTCPDYKSLLCFCAVFGITWISSWTFSTDPLWEGSSATQLVKKFSVKWWSKFNPDLLSPSRLDSWFKSHPGLCKEKAISPEDTSFLLDKSKLLASLSATSSHKEFLNRIKEAMTALSESDSASSTSENNNEDDCYGIIDL</sequence>
<dbReference type="AlphaFoldDB" id="A0A9D5AAR3"/>
<feature type="region of interest" description="Disordered" evidence="1">
    <location>
        <begin position="1"/>
        <end position="22"/>
    </location>
</feature>
<dbReference type="Proteomes" id="UP001058974">
    <property type="component" value="Chromosome 6"/>
</dbReference>
<comment type="caution">
    <text evidence="2">The sequence shown here is derived from an EMBL/GenBank/DDBJ whole genome shotgun (WGS) entry which is preliminary data.</text>
</comment>